<organism evidence="4 5">
    <name type="scientific">Halomarina oriensis</name>
    <dbReference type="NCBI Taxonomy" id="671145"/>
    <lineage>
        <taxon>Archaea</taxon>
        <taxon>Methanobacteriati</taxon>
        <taxon>Methanobacteriota</taxon>
        <taxon>Stenosarchaea group</taxon>
        <taxon>Halobacteria</taxon>
        <taxon>Halobacteriales</taxon>
        <taxon>Natronomonadaceae</taxon>
        <taxon>Halomarina</taxon>
    </lineage>
</organism>
<protein>
    <submittedName>
        <fullName evidence="4">GNAT family N-acetyltransferase</fullName>
    </submittedName>
</protein>
<feature type="domain" description="N-acetyltransferase" evidence="3">
    <location>
        <begin position="7"/>
        <end position="168"/>
    </location>
</feature>
<keyword evidence="2" id="KW-0012">Acyltransferase</keyword>
<evidence type="ECO:0000256" key="2">
    <source>
        <dbReference type="ARBA" id="ARBA00023315"/>
    </source>
</evidence>
<reference evidence="4 5" key="1">
    <citation type="submission" date="2019-12" db="EMBL/GenBank/DDBJ databases">
        <title>Halocatena pleomorpha gen. nov. sp. nov., an extremely halophilic archaeon of family Halobacteriaceae isolated from saltpan soil.</title>
        <authorList>
            <person name="Pal Y."/>
            <person name="Verma A."/>
            <person name="Krishnamurthi S."/>
            <person name="Kumar P."/>
        </authorList>
    </citation>
    <scope>NUCLEOTIDE SEQUENCE [LARGE SCALE GENOMIC DNA]</scope>
    <source>
        <strain evidence="4 5">JCM 16495</strain>
    </source>
</reference>
<dbReference type="Pfam" id="PF13420">
    <property type="entry name" value="Acetyltransf_4"/>
    <property type="match status" value="1"/>
</dbReference>
<evidence type="ECO:0000313" key="5">
    <source>
        <dbReference type="Proteomes" id="UP000451471"/>
    </source>
</evidence>
<evidence type="ECO:0000256" key="1">
    <source>
        <dbReference type="ARBA" id="ARBA00022679"/>
    </source>
</evidence>
<comment type="caution">
    <text evidence="4">The sequence shown here is derived from an EMBL/GenBank/DDBJ whole genome shotgun (WGS) entry which is preliminary data.</text>
</comment>
<keyword evidence="5" id="KW-1185">Reference proteome</keyword>
<keyword evidence="1 4" id="KW-0808">Transferase</keyword>
<dbReference type="PANTHER" id="PTHR43072:SF23">
    <property type="entry name" value="UPF0039 PROTEIN C11D3.02C"/>
    <property type="match status" value="1"/>
</dbReference>
<gene>
    <name evidence="4" type="ORF">GQS65_08825</name>
</gene>
<name>A0A6B0GL37_9EURY</name>
<dbReference type="NCBIfam" id="NF040504">
    <property type="entry name" value="resist_ArsN1b"/>
    <property type="match status" value="1"/>
</dbReference>
<dbReference type="EMBL" id="WSZK01000015">
    <property type="protein sequence ID" value="MWG34591.1"/>
    <property type="molecule type" value="Genomic_DNA"/>
</dbReference>
<dbReference type="CDD" id="cd04301">
    <property type="entry name" value="NAT_SF"/>
    <property type="match status" value="1"/>
</dbReference>
<dbReference type="InterPro" id="IPR000182">
    <property type="entry name" value="GNAT_dom"/>
</dbReference>
<dbReference type="PANTHER" id="PTHR43072">
    <property type="entry name" value="N-ACETYLTRANSFERASE"/>
    <property type="match status" value="1"/>
</dbReference>
<evidence type="ECO:0000259" key="3">
    <source>
        <dbReference type="PROSITE" id="PS51186"/>
    </source>
</evidence>
<sequence>MPASADVRRRLASPDDAPAIRRIYAPFVEETAISFEGDPPSADELRERIDATLPQYPWLVAGTDAGVVGYAYAGPFQSRPAYRWSAECSVYVARDSHRSGVGRTLYTALFDLLARQNYRTVYAGMTVPNAASAGLHDSMGFAPVGTFERAGYKHGAWHDVQWWQRTLDGAEDDTSGPPDEPRALTELTERELDAALHDDSGN</sequence>
<proteinExistence type="predicted"/>
<dbReference type="Gene3D" id="3.40.630.30">
    <property type="match status" value="1"/>
</dbReference>
<dbReference type="InterPro" id="IPR016181">
    <property type="entry name" value="Acyl_CoA_acyltransferase"/>
</dbReference>
<dbReference type="SUPFAM" id="SSF55729">
    <property type="entry name" value="Acyl-CoA N-acyltransferases (Nat)"/>
    <property type="match status" value="1"/>
</dbReference>
<dbReference type="OrthoDB" id="129730at2157"/>
<accession>A0A6B0GL37</accession>
<dbReference type="Proteomes" id="UP000451471">
    <property type="component" value="Unassembled WGS sequence"/>
</dbReference>
<dbReference type="GO" id="GO:0016747">
    <property type="term" value="F:acyltransferase activity, transferring groups other than amino-acyl groups"/>
    <property type="evidence" value="ECO:0007669"/>
    <property type="project" value="InterPro"/>
</dbReference>
<dbReference type="PROSITE" id="PS51186">
    <property type="entry name" value="GNAT"/>
    <property type="match status" value="1"/>
</dbReference>
<dbReference type="RefSeq" id="WP_158204255.1">
    <property type="nucleotide sequence ID" value="NZ_WSZK01000015.1"/>
</dbReference>
<evidence type="ECO:0000313" key="4">
    <source>
        <dbReference type="EMBL" id="MWG34591.1"/>
    </source>
</evidence>
<dbReference type="AlphaFoldDB" id="A0A6B0GL37"/>